<protein>
    <submittedName>
        <fullName evidence="4">Uncharacterized protein</fullName>
    </submittedName>
</protein>
<dbReference type="InterPro" id="IPR002110">
    <property type="entry name" value="Ankyrin_rpt"/>
</dbReference>
<proteinExistence type="predicted"/>
<dbReference type="PANTHER" id="PTHR24198:SF165">
    <property type="entry name" value="ANKYRIN REPEAT-CONTAINING PROTEIN-RELATED"/>
    <property type="match status" value="1"/>
</dbReference>
<dbReference type="SMART" id="SM00248">
    <property type="entry name" value="ANK"/>
    <property type="match status" value="16"/>
</dbReference>
<dbReference type="Pfam" id="PF00023">
    <property type="entry name" value="Ank"/>
    <property type="match status" value="2"/>
</dbReference>
<dbReference type="PROSITE" id="PS50297">
    <property type="entry name" value="ANK_REP_REGION"/>
    <property type="match status" value="5"/>
</dbReference>
<evidence type="ECO:0000256" key="1">
    <source>
        <dbReference type="ARBA" id="ARBA00022737"/>
    </source>
</evidence>
<feature type="repeat" description="ANK" evidence="3">
    <location>
        <begin position="529"/>
        <end position="561"/>
    </location>
</feature>
<feature type="repeat" description="ANK" evidence="3">
    <location>
        <begin position="222"/>
        <end position="244"/>
    </location>
</feature>
<feature type="repeat" description="ANK" evidence="3">
    <location>
        <begin position="562"/>
        <end position="594"/>
    </location>
</feature>
<keyword evidence="1" id="KW-0677">Repeat</keyword>
<accession>A0A8W8LAZ9</accession>
<evidence type="ECO:0000256" key="3">
    <source>
        <dbReference type="PROSITE-ProRule" id="PRU00023"/>
    </source>
</evidence>
<dbReference type="SUPFAM" id="SSF48403">
    <property type="entry name" value="Ankyrin repeat"/>
    <property type="match status" value="4"/>
</dbReference>
<dbReference type="Gene3D" id="1.25.40.20">
    <property type="entry name" value="Ankyrin repeat-containing domain"/>
    <property type="match status" value="4"/>
</dbReference>
<feature type="repeat" description="ANK" evidence="3">
    <location>
        <begin position="1203"/>
        <end position="1235"/>
    </location>
</feature>
<dbReference type="PANTHER" id="PTHR24198">
    <property type="entry name" value="ANKYRIN REPEAT AND PROTEIN KINASE DOMAIN-CONTAINING PROTEIN"/>
    <property type="match status" value="1"/>
</dbReference>
<organism evidence="4 5">
    <name type="scientific">Magallana gigas</name>
    <name type="common">Pacific oyster</name>
    <name type="synonym">Crassostrea gigas</name>
    <dbReference type="NCBI Taxonomy" id="29159"/>
    <lineage>
        <taxon>Eukaryota</taxon>
        <taxon>Metazoa</taxon>
        <taxon>Spiralia</taxon>
        <taxon>Lophotrochozoa</taxon>
        <taxon>Mollusca</taxon>
        <taxon>Bivalvia</taxon>
        <taxon>Autobranchia</taxon>
        <taxon>Pteriomorphia</taxon>
        <taxon>Ostreida</taxon>
        <taxon>Ostreoidea</taxon>
        <taxon>Ostreidae</taxon>
        <taxon>Magallana</taxon>
    </lineage>
</organism>
<feature type="repeat" description="ANK" evidence="3">
    <location>
        <begin position="257"/>
        <end position="289"/>
    </location>
</feature>
<reference evidence="4" key="1">
    <citation type="submission" date="2022-08" db="UniProtKB">
        <authorList>
            <consortium name="EnsemblMetazoa"/>
        </authorList>
    </citation>
    <scope>IDENTIFICATION</scope>
    <source>
        <strain evidence="4">05x7-T-G4-1.051#20</strain>
    </source>
</reference>
<feature type="repeat" description="ANK" evidence="3">
    <location>
        <begin position="597"/>
        <end position="619"/>
    </location>
</feature>
<evidence type="ECO:0000313" key="5">
    <source>
        <dbReference type="Proteomes" id="UP000005408"/>
    </source>
</evidence>
<evidence type="ECO:0000256" key="2">
    <source>
        <dbReference type="ARBA" id="ARBA00023043"/>
    </source>
</evidence>
<dbReference type="InterPro" id="IPR036770">
    <property type="entry name" value="Ankyrin_rpt-contain_sf"/>
</dbReference>
<dbReference type="Pfam" id="PF12796">
    <property type="entry name" value="Ank_2"/>
    <property type="match status" value="2"/>
</dbReference>
<name>A0A8W8LAZ9_MAGGI</name>
<keyword evidence="2 3" id="KW-0040">ANK repeat</keyword>
<dbReference type="Proteomes" id="UP000005408">
    <property type="component" value="Unassembled WGS sequence"/>
</dbReference>
<dbReference type="PROSITE" id="PS50088">
    <property type="entry name" value="ANK_REPEAT"/>
    <property type="match status" value="6"/>
</dbReference>
<keyword evidence="5" id="KW-1185">Reference proteome</keyword>
<sequence length="3019" mass="347876">MGVIDKVPGHGEDGLYSFSSRPVTPRDKTGNLLVKFQAVSRSHQTQSHHYIRVNSKDRLSHIRRNINLQFKGYFERGFIFLSKTREILRSDERKTTIFDILPKIPVDKPTENFRYPDVEYKRVSHTYDGRRYIVMCACVVFLYERSKVSHWPSHELNQQLCENLLEGFSFIPTDIMSWKPKLIEFQATLLHINAAYGNVKDLEEAIKKLPYTPNVYDICDERNATPLHYAAENGKIDACEILINGIGRDQIFVKDMHGRSPLHCALYRRRKDVIIYLLQLNSEVRDVDNKGNSCIDLLLRQHDIDIRYIASNLQISSLDKHLQFHLSYVMLYLKQEKHCVLLLQLIPDFETFDFSLIQRDCSLLHLSSKLNSPRPTEILIQKKFPKLERDIEGNLPFHIACQYGHIQQIKLLFDDQISEKDLNKGIKVALRNKKFESCLVIDKIKTSTVLYETTVCMIMESLNKLFDVLRKNPKKQNFVETVASKLLPLLKDQECAAEQYVFEAAFYGLYKTLCLLQSLGIKFNLSDEMSRTPLHEACQRNQKECVQLLLKGDAKSSTTDWRGGTALHYACEAGHDSIVKILIQSNQEIGLGAQDGSGKTPLMAAISRNHRRVVRLLLQSCIGKCNLKAVDNLGQTVLHYLPMVDDDLEDLLIQSYKLETVAENKNKESMPFEIENLHGKYIVWNETVEFTFNNEFNAIKLGKLTTFKKLALHFPSLLKNNTSRKNILDFAMQQHSLKVLKALKDVVEPTADFLHHIIMTADKMKLLATQNVIETFLPSGIQVDYIPEPTNFFHTCKRNIHLYEKCNCDLKQFTLLEAAVITKQFPTFHAVLEKARDNKLGIALHLAVYFGLSTFVDIILEKMQKREISREIQAIENAYILDIACRSPHITDSVFEILLRYQPAFLDSQSIFSCDDLFEFRPGIRERMYLHKNKEQTPLAKLFSNKPFQEASKNRRRQSIIDKAGCLLIRAGLNLGLFETKKERDSSSTRIHGICEALLPALESGYFESALLMIQKEGHVLWHCALTDHECDVQKQFRNSFYTELEDHPNLPLEYIKYILMYSCQKHVPEVILQKLIQSGMEIEGIDTTDVSVREFEINNRLFAIAECKTILEKIARCVIEYVTRIIYLDFEHLLGWKWIKKIKNIDLLRLIRCVPGSINCFSNFNCNALSSLICKRADHRFLRDCTVMLNRSGQPDCIKFPSGTTLLHLACSTTDLDFVKLILKAPLPVNINAKNKNDLRPIDIAVVYGSWDIYKFLVDEGATFTANTIIACCSDDRYECINSWTKRIRSLCSCEKACSKTKKRILIDLYERKKINWNYFSEERGSPLYNAIDNHFDDIVIYLADTDPSLLVSALDYNVNVIVRMQLCSESTLGHVFNIMSSQISRFKIKTLGQLLLQTTISKRKNLTENLIRAFHRVIERNQWKILLQEKENHGRNTFHFVAIYGWETIARQLVQLGPHVESKSNVPLNETDLAGASPLWYALAFKRWKLAKLYLLAGASAFLQRAVPGCFIKKPKSPHIDDILFKECEEFNVLTSARGIKISRRRKIRSFKGVDNCTTGEIITSSKNVSGTKCQQKLMPPSINRDKKRVEYLLKKAYMSQVNGYSLIHFASRFGDLKLLEEILSISDEKHNYGDILSQAGHRLAIIGNQPAICDVYQKYGVNHADDVFHSIVWQALRNEDIQSNVYRFLFSMLGFVFDNSIKSSETSLQRFECAPNYRGFNYKHEKQRFIEYLEKLCKALSAQGEDQNLVAQLKSKIQYIYKKEMTIRLASKKCLWVFLMHVATWVIPKERELKLVLEKSSIGVDLSDSDGMRPMDYAVDLGNISVLDLLMKAKPLHLKQTVKSIEANGWFRFHMTKVNSEEAEINEVSIRPALPRSRTLDLSNLYKRGEDDAAATVIFCSKHIPTLLLENPSKYGFILHDAIKYAAAVCNSQLTIAENIFKYDDGTTWVMEKSAKNILHLAIYTQDPKMIELVGSKTYGKLCGMKDSCGLTPEVYMCSLGLQNHYACLKTDVLLDPWVESHVEHIDSDPDVTCLNCLLNGCIGWSKIYNSTLQTNQLQQIRSTKNALPPNILTEWFWKLGKSRKESPIITSVLISSGFDSTYPTLLKLVSRKEGIEKMITVEGIEETLDEFEKSPNILENILGIFRVSIDKGSTFVRQDRSFCQRPKEIHLKEDLQERVIPYFENFIEREFGLQIKVKIDWNAIELRKRTYNTEVILKSLNGDLYGNMLGGLEDVLNECRDLKDDIESMFDKETMISVYRISRIDGLKKREETKNKSTRPITFEVDSQSFGINDTSTLRTLLCQNVSRELVAIAYDCKSMLRLKASSKKVILKSTISLQHTGVTFQEDVATVHICCNETDSKEWVVERSNTLNKLADVEDKQLMLEWAEESNEQLNEIAVNVQKNVTEKTGMVINFQFDEKRILLPCFSKFRREMDHPLELLKRSLTACYKLYGDVYIKILEDILLSQKNPTIKQNSVENCESGVWLNIKREKIKKGMLVLLKDLAKQYMVSGFELPCQNEFPVLKKSFVQQDDIRLKQNFANCLHALVDSFHEVFPTIPECIVTQRIVMEMYTLFSRISSIRVAMTDDPNPNNDDDIERQLRDDEKKPSLVIQIRQRGILEILFIRQRKISKFPDLIYRAGVELAEMNIKSLLGIRNWKSYSNNNQGETKKYVPMTIIRPSYDKVMIHLSSIRLSLESVTACIKSFKTIVPDEVEEFYFVTSVKKTGFVIKKKALLYSISKKEVDPGELADQLLEEFQFQSLKKSLQILEISVNEPVTFDKDGQTMEVALDVNDYNKETENGDRTNITNPDGYNVTLQGEEESLKVVNVERREERLVLTLQMKDKKQLTNKHYIIVHHKYIRPVNSKTLLFGGPSMKILKPRYSLDVCEEIKLKRYEKLKIHLEHGKMNAGNKYQPVRNRNEAIYEQDFITMKVKFTIYYQKKHFPSSDPTTPFTLYKVNSRPFSQLYSLDITDSERYFGLRAQCLCCKRYLDVVTPFGRIRAGQDLCVNYPEP</sequence>
<evidence type="ECO:0000313" key="4">
    <source>
        <dbReference type="EnsemblMetazoa" id="G272.1:cds"/>
    </source>
</evidence>
<dbReference type="EnsemblMetazoa" id="G272.1">
    <property type="protein sequence ID" value="G272.1:cds"/>
    <property type="gene ID" value="G272"/>
</dbReference>